<reference evidence="2 3" key="1">
    <citation type="submission" date="2013-10" db="EMBL/GenBank/DDBJ databases">
        <authorList>
            <consortium name="International Citrus Genome Consortium"/>
            <person name="Jenkins J."/>
            <person name="Schmutz J."/>
            <person name="Prochnik S."/>
            <person name="Rokhsar D."/>
            <person name="Gmitter F."/>
            <person name="Ollitrault P."/>
            <person name="Machado M."/>
            <person name="Talon M."/>
            <person name="Wincker P."/>
            <person name="Jaillon O."/>
            <person name="Morgante M."/>
        </authorList>
    </citation>
    <scope>NUCLEOTIDE SEQUENCE</scope>
    <source>
        <strain evidence="3">cv. Clemenules</strain>
    </source>
</reference>
<dbReference type="AlphaFoldDB" id="V4TZI8"/>
<evidence type="ECO:0000256" key="1">
    <source>
        <dbReference type="SAM" id="Phobius"/>
    </source>
</evidence>
<accession>V4TZI8</accession>
<sequence length="67" mass="7485">MMSCYVGWILFENCLLSGMLMMTSKGFSISMTTILYLEMAWVVGIVIGQGLTPDCWVQKLGCMHISN</sequence>
<keyword evidence="1" id="KW-1133">Transmembrane helix</keyword>
<gene>
    <name evidence="2" type="ORF">CICLE_v10024644mg</name>
</gene>
<proteinExistence type="predicted"/>
<keyword evidence="3" id="KW-1185">Reference proteome</keyword>
<keyword evidence="1" id="KW-0812">Transmembrane</keyword>
<evidence type="ECO:0000313" key="2">
    <source>
        <dbReference type="EMBL" id="ESR57150.1"/>
    </source>
</evidence>
<dbReference type="Gramene" id="ESR57150">
    <property type="protein sequence ID" value="ESR57150"/>
    <property type="gene ID" value="CICLE_v10024644mg"/>
</dbReference>
<protein>
    <submittedName>
        <fullName evidence="2">Uncharacterized protein</fullName>
    </submittedName>
</protein>
<dbReference type="Proteomes" id="UP000030687">
    <property type="component" value="Unassembled WGS sequence"/>
</dbReference>
<evidence type="ECO:0000313" key="3">
    <source>
        <dbReference type="Proteomes" id="UP000030687"/>
    </source>
</evidence>
<name>V4TZI8_CITCL</name>
<feature type="transmembrane region" description="Helical" evidence="1">
    <location>
        <begin position="34"/>
        <end position="51"/>
    </location>
</feature>
<dbReference type="InParanoid" id="V4TZI8"/>
<organism evidence="2 3">
    <name type="scientific">Citrus clementina</name>
    <name type="common">Clementine</name>
    <name type="synonym">Citrus deliciosa x Citrus sinensis</name>
    <dbReference type="NCBI Taxonomy" id="85681"/>
    <lineage>
        <taxon>Eukaryota</taxon>
        <taxon>Viridiplantae</taxon>
        <taxon>Streptophyta</taxon>
        <taxon>Embryophyta</taxon>
        <taxon>Tracheophyta</taxon>
        <taxon>Spermatophyta</taxon>
        <taxon>Magnoliopsida</taxon>
        <taxon>eudicotyledons</taxon>
        <taxon>Gunneridae</taxon>
        <taxon>Pentapetalae</taxon>
        <taxon>rosids</taxon>
        <taxon>malvids</taxon>
        <taxon>Sapindales</taxon>
        <taxon>Rutaceae</taxon>
        <taxon>Aurantioideae</taxon>
        <taxon>Citrus</taxon>
    </lineage>
</organism>
<keyword evidence="1" id="KW-0472">Membrane</keyword>
<dbReference type="KEGG" id="cic:CICLE_v10024644mg"/>
<dbReference type="EMBL" id="KI536661">
    <property type="protein sequence ID" value="ESR57150.1"/>
    <property type="molecule type" value="Genomic_DNA"/>
</dbReference>